<evidence type="ECO:0000313" key="3">
    <source>
        <dbReference type="Proteomes" id="UP000186817"/>
    </source>
</evidence>
<protein>
    <submittedName>
        <fullName evidence="2">Serine/threonine-protein kinase TNNI3K</fullName>
    </submittedName>
</protein>
<accession>A0A1Q9E6W3</accession>
<dbReference type="AlphaFoldDB" id="A0A1Q9E6W3"/>
<dbReference type="Proteomes" id="UP000186817">
    <property type="component" value="Unassembled WGS sequence"/>
</dbReference>
<dbReference type="GO" id="GO:0004674">
    <property type="term" value="F:protein serine/threonine kinase activity"/>
    <property type="evidence" value="ECO:0007669"/>
    <property type="project" value="TreeGrafter"/>
</dbReference>
<dbReference type="OrthoDB" id="339325at2759"/>
<gene>
    <name evidence="2" type="primary">Tnni3k</name>
    <name evidence="2" type="ORF">AK812_SmicGene13916</name>
</gene>
<dbReference type="Gene3D" id="1.10.510.10">
    <property type="entry name" value="Transferase(Phosphotransferase) domain 1"/>
    <property type="match status" value="1"/>
</dbReference>
<dbReference type="InterPro" id="IPR051681">
    <property type="entry name" value="Ser/Thr_Kinases-Pseudokinases"/>
</dbReference>
<dbReference type="OMA" id="ACKESMM"/>
<dbReference type="InterPro" id="IPR000719">
    <property type="entry name" value="Prot_kinase_dom"/>
</dbReference>
<dbReference type="SUPFAM" id="SSF56112">
    <property type="entry name" value="Protein kinase-like (PK-like)"/>
    <property type="match status" value="1"/>
</dbReference>
<sequence>MPPDAASKFCYSWPKAKAVRVLCSLWEKVATKRIKHDPCPQEDERVENPYEASLREMLQELRILMAIDHPCVVKLIGANLAADEDPIVVTEYMEGGDVEHFMFRQRQASNGQRLKPSLQLAMSWSISVAEALAYLHGLDQPIIHRDLKPLNLLLTKDLQVKVTDFGISKVMVPRAASGGTDPCPAPVMTGGIGTWRYMAPEVVRHEPYTDRVDIFSFSLIVYLLFTGNTPFHSFCGNKPERILQSYLAGREPRPDLSFAFISPTMRLLKPFLEDTWNARAAARPSAVECLARLQAMNSQGVLHAVQSRVRSMVSWKRLVTQ</sequence>
<keyword evidence="2" id="KW-0808">Transferase</keyword>
<dbReference type="EMBL" id="LSRX01000244">
    <property type="protein sequence ID" value="OLQ03151.1"/>
    <property type="molecule type" value="Genomic_DNA"/>
</dbReference>
<dbReference type="PROSITE" id="PS50011">
    <property type="entry name" value="PROTEIN_KINASE_DOM"/>
    <property type="match status" value="1"/>
</dbReference>
<dbReference type="GO" id="GO:0005524">
    <property type="term" value="F:ATP binding"/>
    <property type="evidence" value="ECO:0007669"/>
    <property type="project" value="InterPro"/>
</dbReference>
<feature type="domain" description="Protein kinase" evidence="1">
    <location>
        <begin position="1"/>
        <end position="296"/>
    </location>
</feature>
<dbReference type="InterPro" id="IPR011009">
    <property type="entry name" value="Kinase-like_dom_sf"/>
</dbReference>
<reference evidence="2 3" key="1">
    <citation type="submission" date="2016-02" db="EMBL/GenBank/DDBJ databases">
        <title>Genome analysis of coral dinoflagellate symbionts highlights evolutionary adaptations to a symbiotic lifestyle.</title>
        <authorList>
            <person name="Aranda M."/>
            <person name="Li Y."/>
            <person name="Liew Y.J."/>
            <person name="Baumgarten S."/>
            <person name="Simakov O."/>
            <person name="Wilson M."/>
            <person name="Piel J."/>
            <person name="Ashoor H."/>
            <person name="Bougouffa S."/>
            <person name="Bajic V.B."/>
            <person name="Ryu T."/>
            <person name="Ravasi T."/>
            <person name="Bayer T."/>
            <person name="Micklem G."/>
            <person name="Kim H."/>
            <person name="Bhak J."/>
            <person name="Lajeunesse T.C."/>
            <person name="Voolstra C.R."/>
        </authorList>
    </citation>
    <scope>NUCLEOTIDE SEQUENCE [LARGE SCALE GENOMIC DNA]</scope>
    <source>
        <strain evidence="2 3">CCMP2467</strain>
    </source>
</reference>
<comment type="caution">
    <text evidence="2">The sequence shown here is derived from an EMBL/GenBank/DDBJ whole genome shotgun (WGS) entry which is preliminary data.</text>
</comment>
<evidence type="ECO:0000313" key="2">
    <source>
        <dbReference type="EMBL" id="OLQ03151.1"/>
    </source>
</evidence>
<dbReference type="Pfam" id="PF00069">
    <property type="entry name" value="Pkinase"/>
    <property type="match status" value="1"/>
</dbReference>
<evidence type="ECO:0000259" key="1">
    <source>
        <dbReference type="PROSITE" id="PS50011"/>
    </source>
</evidence>
<dbReference type="PROSITE" id="PS00108">
    <property type="entry name" value="PROTEIN_KINASE_ST"/>
    <property type="match status" value="1"/>
</dbReference>
<dbReference type="PANTHER" id="PTHR44329">
    <property type="entry name" value="SERINE/THREONINE-PROTEIN KINASE TNNI3K-RELATED"/>
    <property type="match status" value="1"/>
</dbReference>
<dbReference type="PANTHER" id="PTHR44329:SF214">
    <property type="entry name" value="PROTEIN KINASE DOMAIN-CONTAINING PROTEIN"/>
    <property type="match status" value="1"/>
</dbReference>
<proteinExistence type="predicted"/>
<dbReference type="SMART" id="SM00220">
    <property type="entry name" value="S_TKc"/>
    <property type="match status" value="1"/>
</dbReference>
<organism evidence="2 3">
    <name type="scientific">Symbiodinium microadriaticum</name>
    <name type="common">Dinoflagellate</name>
    <name type="synonym">Zooxanthella microadriatica</name>
    <dbReference type="NCBI Taxonomy" id="2951"/>
    <lineage>
        <taxon>Eukaryota</taxon>
        <taxon>Sar</taxon>
        <taxon>Alveolata</taxon>
        <taxon>Dinophyceae</taxon>
        <taxon>Suessiales</taxon>
        <taxon>Symbiodiniaceae</taxon>
        <taxon>Symbiodinium</taxon>
    </lineage>
</organism>
<keyword evidence="3" id="KW-1185">Reference proteome</keyword>
<name>A0A1Q9E6W3_SYMMI</name>
<keyword evidence="2" id="KW-0418">Kinase</keyword>
<dbReference type="InterPro" id="IPR008271">
    <property type="entry name" value="Ser/Thr_kinase_AS"/>
</dbReference>